<dbReference type="InterPro" id="IPR052032">
    <property type="entry name" value="ATP-dep_AA_Ligase"/>
</dbReference>
<evidence type="ECO:0000256" key="4">
    <source>
        <dbReference type="PROSITE-ProRule" id="PRU00409"/>
    </source>
</evidence>
<reference evidence="7 8" key="1">
    <citation type="submission" date="2023-09" db="EMBL/GenBank/DDBJ databases">
        <title>Complete genome of Streptomyces roseicoloratus T14.</title>
        <authorList>
            <person name="Bashizi T."/>
            <person name="Kim M.-J."/>
            <person name="Lee G."/>
            <person name="Tagele S.B."/>
            <person name="Shin J.-H."/>
        </authorList>
    </citation>
    <scope>NUCLEOTIDE SEQUENCE [LARGE SCALE GENOMIC DNA]</scope>
    <source>
        <strain evidence="7 8">T14</strain>
    </source>
</reference>
<organism evidence="7 8">
    <name type="scientific">Streptomyces roseicoloratus</name>
    <dbReference type="NCBI Taxonomy" id="2508722"/>
    <lineage>
        <taxon>Bacteria</taxon>
        <taxon>Bacillati</taxon>
        <taxon>Actinomycetota</taxon>
        <taxon>Actinomycetes</taxon>
        <taxon>Kitasatosporales</taxon>
        <taxon>Streptomycetaceae</taxon>
        <taxon>Streptomyces</taxon>
    </lineage>
</organism>
<evidence type="ECO:0000259" key="6">
    <source>
        <dbReference type="PROSITE" id="PS50975"/>
    </source>
</evidence>
<keyword evidence="8" id="KW-1185">Reference proteome</keyword>
<evidence type="ECO:0000256" key="5">
    <source>
        <dbReference type="SAM" id="MobiDB-lite"/>
    </source>
</evidence>
<evidence type="ECO:0000313" key="7">
    <source>
        <dbReference type="EMBL" id="WMX45983.1"/>
    </source>
</evidence>
<dbReference type="PROSITE" id="PS50975">
    <property type="entry name" value="ATP_GRASP"/>
    <property type="match status" value="1"/>
</dbReference>
<dbReference type="EMBL" id="CP133762">
    <property type="protein sequence ID" value="WMX45983.1"/>
    <property type="molecule type" value="Genomic_DNA"/>
</dbReference>
<gene>
    <name evidence="7" type="ORF">RGF97_15585</name>
</gene>
<name>A0ABY9RW48_9ACTN</name>
<keyword evidence="1" id="KW-0436">Ligase</keyword>
<feature type="domain" description="ATP-grasp" evidence="6">
    <location>
        <begin position="132"/>
        <end position="320"/>
    </location>
</feature>
<dbReference type="Gene3D" id="3.30.470.20">
    <property type="entry name" value="ATP-grasp fold, B domain"/>
    <property type="match status" value="1"/>
</dbReference>
<feature type="region of interest" description="Disordered" evidence="5">
    <location>
        <begin position="1"/>
        <end position="22"/>
    </location>
</feature>
<evidence type="ECO:0000256" key="2">
    <source>
        <dbReference type="ARBA" id="ARBA00022741"/>
    </source>
</evidence>
<dbReference type="PANTHER" id="PTHR43585:SF2">
    <property type="entry name" value="ATP-GRASP ENZYME FSQD"/>
    <property type="match status" value="1"/>
</dbReference>
<dbReference type="Gene3D" id="3.30.1490.20">
    <property type="entry name" value="ATP-grasp fold, A domain"/>
    <property type="match status" value="1"/>
</dbReference>
<accession>A0ABY9RW48</accession>
<dbReference type="InterPro" id="IPR040570">
    <property type="entry name" value="LAL_C2"/>
</dbReference>
<dbReference type="Pfam" id="PF18603">
    <property type="entry name" value="LAL_C2"/>
    <property type="match status" value="1"/>
</dbReference>
<dbReference type="PANTHER" id="PTHR43585">
    <property type="entry name" value="FUMIPYRROLE BIOSYNTHESIS PROTEIN C"/>
    <property type="match status" value="1"/>
</dbReference>
<dbReference type="InterPro" id="IPR011761">
    <property type="entry name" value="ATP-grasp"/>
</dbReference>
<dbReference type="SUPFAM" id="SSF56059">
    <property type="entry name" value="Glutathione synthetase ATP-binding domain-like"/>
    <property type="match status" value="1"/>
</dbReference>
<dbReference type="InterPro" id="IPR013815">
    <property type="entry name" value="ATP_grasp_subdomain_1"/>
</dbReference>
<proteinExistence type="predicted"/>
<dbReference type="Proteomes" id="UP001250858">
    <property type="component" value="Chromosome"/>
</dbReference>
<evidence type="ECO:0000256" key="3">
    <source>
        <dbReference type="ARBA" id="ARBA00022840"/>
    </source>
</evidence>
<evidence type="ECO:0000256" key="1">
    <source>
        <dbReference type="ARBA" id="ARBA00022598"/>
    </source>
</evidence>
<sequence>MTVIESAATPAPDHQPVPAAPQGGAVLVLGGGTRLPQMLRDHGMYVVYAGSTGEFTAAHGALCHEAWLLAEGSEDAWLSRAVALHREVPFVRVVTVRERFLTAAARIGDALGLGGNPLETVLALKDKSLMRRLLAERAPDSAVPARVMGTPGEVDAFVARVGLPFVLKPRDGSGSEGITIVRDEAGLAEARRLVDGRPGALLAEQFLEGPEFSVETFSGQGRHQVLAVTEKFTGEGSVEIGHVVPARIGAEERAALEEATRVFLDAVGLREGPGHTELILTAGGPRVVESHNRPGGDGIVDLVRHVTGLDVRDLLAAQTAGAPLPAPREDVAGAAATWFLTAEPGVVREVSGWEAAAGQPGIVGVSPDVEPGDAVGPLGGSDDRCGSVTAVGATGDEALARAREAVGLVTVRTETAGAEAAQAPSGSQGETR</sequence>
<keyword evidence="2 4" id="KW-0547">Nucleotide-binding</keyword>
<evidence type="ECO:0000313" key="8">
    <source>
        <dbReference type="Proteomes" id="UP001250858"/>
    </source>
</evidence>
<dbReference type="Gene3D" id="3.40.50.20">
    <property type="match status" value="1"/>
</dbReference>
<dbReference type="Pfam" id="PF13535">
    <property type="entry name" value="ATP-grasp_4"/>
    <property type="match status" value="1"/>
</dbReference>
<keyword evidence="3 4" id="KW-0067">ATP-binding</keyword>
<dbReference type="RefSeq" id="WP_309548745.1">
    <property type="nucleotide sequence ID" value="NZ_CP133762.1"/>
</dbReference>
<protein>
    <submittedName>
        <fullName evidence="7">ATP-grasp domain-containing protein</fullName>
    </submittedName>
</protein>